<evidence type="ECO:0000256" key="1">
    <source>
        <dbReference type="SAM" id="MobiDB-lite"/>
    </source>
</evidence>
<feature type="region of interest" description="Disordered" evidence="1">
    <location>
        <begin position="192"/>
        <end position="228"/>
    </location>
</feature>
<organism evidence="3 4">
    <name type="scientific">Artemia franciscana</name>
    <name type="common">Brine shrimp</name>
    <name type="synonym">Artemia sanfranciscana</name>
    <dbReference type="NCBI Taxonomy" id="6661"/>
    <lineage>
        <taxon>Eukaryota</taxon>
        <taxon>Metazoa</taxon>
        <taxon>Ecdysozoa</taxon>
        <taxon>Arthropoda</taxon>
        <taxon>Crustacea</taxon>
        <taxon>Branchiopoda</taxon>
        <taxon>Anostraca</taxon>
        <taxon>Artemiidae</taxon>
        <taxon>Artemia</taxon>
    </lineage>
</organism>
<sequence>MVSVVRVNFVLKTDSAILIEEEAEPSNASRRPSRRGGPSVGVSCFGRRKRPPRRKPRTVQVLSDKLAELDDKYIAEHHAKQVESNLNSLDLQLRHNGSLQAREWYLIDFAVVPFELVGPLPLLNDILLDCSESSLLNALTQLESLLRILVFILWSTLSNVPKFPLVFVLVCVTSKPYFEQLAHQFQQEEERRAASDLPIPSTSTDSQRRPSTATRRQSANRDKSSPFDLRGSDNCELISDLHQNRRAIVTKTCEEFKKKANNGHQRGILNPETRWVLGTNIRINESWYDCPGRFFNEETEPLPLIDLCRRVIRQNVGKQRLDRIQELDLPQALISYLLYQDRL</sequence>
<feature type="compositionally biased region" description="Basic and acidic residues" evidence="1">
    <location>
        <begin position="219"/>
        <end position="228"/>
    </location>
</feature>
<feature type="compositionally biased region" description="Basic residues" evidence="1">
    <location>
        <begin position="46"/>
        <end position="57"/>
    </location>
</feature>
<feature type="compositionally biased region" description="Polar residues" evidence="1">
    <location>
        <begin position="200"/>
        <end position="217"/>
    </location>
</feature>
<gene>
    <name evidence="3" type="ORF">QYM36_020097</name>
</gene>
<dbReference type="SMART" id="SM00969">
    <property type="entry name" value="SOCS_box"/>
    <property type="match status" value="1"/>
</dbReference>
<dbReference type="Pfam" id="PF07525">
    <property type="entry name" value="SOCS_box"/>
    <property type="match status" value="1"/>
</dbReference>
<dbReference type="InterPro" id="IPR001496">
    <property type="entry name" value="SOCS_box"/>
</dbReference>
<reference evidence="3" key="1">
    <citation type="submission" date="2023-07" db="EMBL/GenBank/DDBJ databases">
        <title>Chromosome-level genome assembly of Artemia franciscana.</title>
        <authorList>
            <person name="Jo E."/>
        </authorList>
    </citation>
    <scope>NUCLEOTIDE SEQUENCE</scope>
    <source>
        <tissue evidence="3">Whole body</tissue>
    </source>
</reference>
<proteinExistence type="predicted"/>
<feature type="domain" description="SOCS box" evidence="2">
    <location>
        <begin position="295"/>
        <end position="343"/>
    </location>
</feature>
<evidence type="ECO:0000259" key="2">
    <source>
        <dbReference type="PROSITE" id="PS50225"/>
    </source>
</evidence>
<feature type="region of interest" description="Disordered" evidence="1">
    <location>
        <begin position="22"/>
        <end position="57"/>
    </location>
</feature>
<dbReference type="GO" id="GO:0035556">
    <property type="term" value="P:intracellular signal transduction"/>
    <property type="evidence" value="ECO:0007669"/>
    <property type="project" value="InterPro"/>
</dbReference>
<dbReference type="PROSITE" id="PS50225">
    <property type="entry name" value="SOCS"/>
    <property type="match status" value="1"/>
</dbReference>
<keyword evidence="4" id="KW-1185">Reference proteome</keyword>
<comment type="caution">
    <text evidence="3">The sequence shown here is derived from an EMBL/GenBank/DDBJ whole genome shotgun (WGS) entry which is preliminary data.</text>
</comment>
<dbReference type="FunFam" id="1.10.750.20:FF:000001">
    <property type="entry name" value="Ankyrin repeat and SOCS box containing 1"/>
    <property type="match status" value="1"/>
</dbReference>
<dbReference type="EMBL" id="JAVRJZ010006476">
    <property type="protein sequence ID" value="KAK2701241.1"/>
    <property type="molecule type" value="Genomic_DNA"/>
</dbReference>
<evidence type="ECO:0000313" key="4">
    <source>
        <dbReference type="Proteomes" id="UP001187531"/>
    </source>
</evidence>
<dbReference type="Gene3D" id="1.10.750.20">
    <property type="entry name" value="SOCS box"/>
    <property type="match status" value="1"/>
</dbReference>
<protein>
    <recommendedName>
        <fullName evidence="2">SOCS box domain-containing protein</fullName>
    </recommendedName>
</protein>
<dbReference type="Proteomes" id="UP001187531">
    <property type="component" value="Unassembled WGS sequence"/>
</dbReference>
<name>A0AA88H693_ARTSF</name>
<dbReference type="AlphaFoldDB" id="A0AA88H693"/>
<evidence type="ECO:0000313" key="3">
    <source>
        <dbReference type="EMBL" id="KAK2701241.1"/>
    </source>
</evidence>
<dbReference type="InterPro" id="IPR036036">
    <property type="entry name" value="SOCS_box-like_dom_sf"/>
</dbReference>
<accession>A0AA88H693</accession>
<dbReference type="SUPFAM" id="SSF158235">
    <property type="entry name" value="SOCS box-like"/>
    <property type="match status" value="1"/>
</dbReference>